<dbReference type="InterPro" id="IPR003661">
    <property type="entry name" value="HisK_dim/P_dom"/>
</dbReference>
<dbReference type="Pfam" id="PF00512">
    <property type="entry name" value="HisKA"/>
    <property type="match status" value="1"/>
</dbReference>
<proteinExistence type="predicted"/>
<feature type="domain" description="Signal transduction histidine kinase dimerisation/phosphoacceptor" evidence="3">
    <location>
        <begin position="30"/>
        <end position="73"/>
    </location>
</feature>
<dbReference type="GO" id="GO:0000155">
    <property type="term" value="F:phosphorelay sensor kinase activity"/>
    <property type="evidence" value="ECO:0007669"/>
    <property type="project" value="InterPro"/>
</dbReference>
<keyword evidence="5" id="KW-1185">Reference proteome</keyword>
<dbReference type="InterPro" id="IPR036097">
    <property type="entry name" value="HisK_dim/P_sf"/>
</dbReference>
<protein>
    <recommendedName>
        <fullName evidence="2">histidine kinase</fullName>
        <ecNumber evidence="2">2.7.13.3</ecNumber>
    </recommendedName>
</protein>
<evidence type="ECO:0000259" key="3">
    <source>
        <dbReference type="Pfam" id="PF00512"/>
    </source>
</evidence>
<evidence type="ECO:0000313" key="5">
    <source>
        <dbReference type="Proteomes" id="UP000287447"/>
    </source>
</evidence>
<dbReference type="EC" id="2.7.13.3" evidence="2"/>
<reference evidence="5" key="1">
    <citation type="submission" date="2019-01" db="EMBL/GenBank/DDBJ databases">
        <title>Gri0909 isolated from a small marine red alga.</title>
        <authorList>
            <person name="Kim J."/>
            <person name="Jeong S.E."/>
            <person name="Jeon C.O."/>
        </authorList>
    </citation>
    <scope>NUCLEOTIDE SEQUENCE [LARGE SCALE GENOMIC DNA]</scope>
    <source>
        <strain evidence="5">Gri0909</strain>
    </source>
</reference>
<comment type="caution">
    <text evidence="4">The sequence shown here is derived from an EMBL/GenBank/DDBJ whole genome shotgun (WGS) entry which is preliminary data.</text>
</comment>
<dbReference type="CDD" id="cd00082">
    <property type="entry name" value="HisKA"/>
    <property type="match status" value="1"/>
</dbReference>
<dbReference type="RefSeq" id="WP_127763934.1">
    <property type="nucleotide sequence ID" value="NZ_SADE01000001.1"/>
</dbReference>
<sequence>MPRDNIAQDLTNFSVTDEKEANVLDKEIAFRTSLAAIRSAAELLRDFPTISEEDRERFVNIVLTEEQRLEKMIPALSA</sequence>
<evidence type="ECO:0000256" key="1">
    <source>
        <dbReference type="ARBA" id="ARBA00000085"/>
    </source>
</evidence>
<evidence type="ECO:0000256" key="2">
    <source>
        <dbReference type="ARBA" id="ARBA00012438"/>
    </source>
</evidence>
<dbReference type="EMBL" id="SADE01000001">
    <property type="protein sequence ID" value="RVU38562.1"/>
    <property type="molecule type" value="Genomic_DNA"/>
</dbReference>
<name>A0A3S2Y4U2_9PROT</name>
<accession>A0A3S2Y4U2</accession>
<dbReference type="Proteomes" id="UP000287447">
    <property type="component" value="Unassembled WGS sequence"/>
</dbReference>
<comment type="catalytic activity">
    <reaction evidence="1">
        <text>ATP + protein L-histidine = ADP + protein N-phospho-L-histidine.</text>
        <dbReference type="EC" id="2.7.13.3"/>
    </reaction>
</comment>
<dbReference type="OrthoDB" id="9761914at2"/>
<evidence type="ECO:0000313" key="4">
    <source>
        <dbReference type="EMBL" id="RVU38562.1"/>
    </source>
</evidence>
<gene>
    <name evidence="4" type="ORF">EOI86_04575</name>
</gene>
<dbReference type="AlphaFoldDB" id="A0A3S2Y4U2"/>
<organism evidence="4 5">
    <name type="scientific">Hwanghaeella grinnelliae</name>
    <dbReference type="NCBI Taxonomy" id="2500179"/>
    <lineage>
        <taxon>Bacteria</taxon>
        <taxon>Pseudomonadati</taxon>
        <taxon>Pseudomonadota</taxon>
        <taxon>Alphaproteobacteria</taxon>
        <taxon>Rhodospirillales</taxon>
        <taxon>Rhodospirillaceae</taxon>
        <taxon>Hwanghaeella</taxon>
    </lineage>
</organism>
<dbReference type="SUPFAM" id="SSF47384">
    <property type="entry name" value="Homodimeric domain of signal transducing histidine kinase"/>
    <property type="match status" value="1"/>
</dbReference>